<evidence type="ECO:0000313" key="1">
    <source>
        <dbReference type="EMBL" id="KAK1422185.1"/>
    </source>
</evidence>
<evidence type="ECO:0000313" key="2">
    <source>
        <dbReference type="Proteomes" id="UP001229421"/>
    </source>
</evidence>
<reference evidence="1" key="1">
    <citation type="journal article" date="2023" name="bioRxiv">
        <title>Improved chromosome-level genome assembly for marigold (Tagetes erecta).</title>
        <authorList>
            <person name="Jiang F."/>
            <person name="Yuan L."/>
            <person name="Wang S."/>
            <person name="Wang H."/>
            <person name="Xu D."/>
            <person name="Wang A."/>
            <person name="Fan W."/>
        </authorList>
    </citation>
    <scope>NUCLEOTIDE SEQUENCE</scope>
    <source>
        <strain evidence="1">WSJ</strain>
        <tissue evidence="1">Leaf</tissue>
    </source>
</reference>
<proteinExistence type="predicted"/>
<organism evidence="1 2">
    <name type="scientific">Tagetes erecta</name>
    <name type="common">African marigold</name>
    <dbReference type="NCBI Taxonomy" id="13708"/>
    <lineage>
        <taxon>Eukaryota</taxon>
        <taxon>Viridiplantae</taxon>
        <taxon>Streptophyta</taxon>
        <taxon>Embryophyta</taxon>
        <taxon>Tracheophyta</taxon>
        <taxon>Spermatophyta</taxon>
        <taxon>Magnoliopsida</taxon>
        <taxon>eudicotyledons</taxon>
        <taxon>Gunneridae</taxon>
        <taxon>Pentapetalae</taxon>
        <taxon>asterids</taxon>
        <taxon>campanulids</taxon>
        <taxon>Asterales</taxon>
        <taxon>Asteraceae</taxon>
        <taxon>Asteroideae</taxon>
        <taxon>Heliantheae alliance</taxon>
        <taxon>Tageteae</taxon>
        <taxon>Tagetes</taxon>
    </lineage>
</organism>
<gene>
    <name evidence="1" type="ORF">QVD17_25132</name>
</gene>
<protein>
    <submittedName>
        <fullName evidence="1">Uncharacterized protein</fullName>
    </submittedName>
</protein>
<dbReference type="AlphaFoldDB" id="A0AAD8KMA7"/>
<sequence>MNHRTLNNSLFLEKSFAHSKATPKRLRIGLRCILLFFKQFSRKGYRTCNPPFPPRTRPMMYHRPRSADGCIDVKKMKKLEEGVFVDGVQNV</sequence>
<comment type="caution">
    <text evidence="1">The sequence shown here is derived from an EMBL/GenBank/DDBJ whole genome shotgun (WGS) entry which is preliminary data.</text>
</comment>
<dbReference type="EMBL" id="JAUHHV010000006">
    <property type="protein sequence ID" value="KAK1422185.1"/>
    <property type="molecule type" value="Genomic_DNA"/>
</dbReference>
<name>A0AAD8KMA7_TARER</name>
<dbReference type="Proteomes" id="UP001229421">
    <property type="component" value="Unassembled WGS sequence"/>
</dbReference>
<keyword evidence="2" id="KW-1185">Reference proteome</keyword>
<accession>A0AAD8KMA7</accession>